<dbReference type="EMBL" id="JAAMCP010000017">
    <property type="protein sequence ID" value="NTF39793.1"/>
    <property type="molecule type" value="Genomic_DNA"/>
</dbReference>
<dbReference type="GO" id="GO:0030313">
    <property type="term" value="C:cell envelope"/>
    <property type="evidence" value="ECO:0007669"/>
    <property type="project" value="UniProtKB-SubCell"/>
</dbReference>
<reference evidence="7" key="2">
    <citation type="submission" date="2020-02" db="EMBL/GenBank/DDBJ databases">
        <title>Unexpected conservation and global transmission of agrobacterial virulence plasmids.</title>
        <authorList>
            <person name="Weisberg A.J."/>
            <person name="Davis E.W. II"/>
            <person name="Tabima J.R."/>
            <person name="Belcher M.S."/>
            <person name="Miller M."/>
            <person name="Kuo C.-H."/>
            <person name="Loper J.E."/>
            <person name="Grunwald N.J."/>
            <person name="Putnam M.L."/>
            <person name="Chang J.H."/>
        </authorList>
    </citation>
    <scope>NUCLEOTIDE SEQUENCE</scope>
    <source>
        <strain evidence="7">W2/73</strain>
        <plasmid evidence="7">pW2_73_1</plasmid>
    </source>
</reference>
<evidence type="ECO:0000256" key="1">
    <source>
        <dbReference type="ARBA" id="ARBA00004196"/>
    </source>
</evidence>
<feature type="signal peptide" evidence="4">
    <location>
        <begin position="1"/>
        <end position="21"/>
    </location>
</feature>
<dbReference type="KEGG" id="arui:G6M88_23215"/>
<evidence type="ECO:0000256" key="3">
    <source>
        <dbReference type="ARBA" id="ARBA00022729"/>
    </source>
</evidence>
<geneLocation type="plasmid" evidence="7 8">
    <name>pW2_73_1</name>
</geneLocation>
<gene>
    <name evidence="6" type="ORF">G6L72_24190</name>
    <name evidence="7" type="ORF">G6M88_23215</name>
</gene>
<dbReference type="SUPFAM" id="SSF53822">
    <property type="entry name" value="Periplasmic binding protein-like I"/>
    <property type="match status" value="1"/>
</dbReference>
<feature type="chain" id="PRO_5041989312" evidence="4">
    <location>
        <begin position="22"/>
        <end position="371"/>
    </location>
</feature>
<evidence type="ECO:0000256" key="4">
    <source>
        <dbReference type="SAM" id="SignalP"/>
    </source>
</evidence>
<evidence type="ECO:0000313" key="9">
    <source>
        <dbReference type="Proteomes" id="UP000822331"/>
    </source>
</evidence>
<keyword evidence="9" id="KW-1185">Reference proteome</keyword>
<organism evidence="7 8">
    <name type="scientific">Agrobacterium rubi</name>
    <dbReference type="NCBI Taxonomy" id="28099"/>
    <lineage>
        <taxon>Bacteria</taxon>
        <taxon>Pseudomonadati</taxon>
        <taxon>Pseudomonadota</taxon>
        <taxon>Alphaproteobacteria</taxon>
        <taxon>Hyphomicrobiales</taxon>
        <taxon>Rhizobiaceae</taxon>
        <taxon>Rhizobium/Agrobacterium group</taxon>
        <taxon>Agrobacterium</taxon>
    </lineage>
</organism>
<dbReference type="Proteomes" id="UP000822331">
    <property type="component" value="Unassembled WGS sequence"/>
</dbReference>
<comment type="similarity">
    <text evidence="2">Belongs to the bacterial solute-binding protein 2 family.</text>
</comment>
<comment type="subcellular location">
    <subcellularLocation>
        <location evidence="1">Cell envelope</location>
    </subcellularLocation>
</comment>
<evidence type="ECO:0000313" key="6">
    <source>
        <dbReference type="EMBL" id="NTF39793.1"/>
    </source>
</evidence>
<dbReference type="PANTHER" id="PTHR46847:SF1">
    <property type="entry name" value="D-ALLOSE-BINDING PERIPLASMIC PROTEIN-RELATED"/>
    <property type="match status" value="1"/>
</dbReference>
<evidence type="ECO:0000313" key="8">
    <source>
        <dbReference type="Proteomes" id="UP000663912"/>
    </source>
</evidence>
<dbReference type="CDD" id="cd06316">
    <property type="entry name" value="PBP1_ABC_sugar_binding-like"/>
    <property type="match status" value="1"/>
</dbReference>
<evidence type="ECO:0000313" key="7">
    <source>
        <dbReference type="EMBL" id="QTG03368.1"/>
    </source>
</evidence>
<dbReference type="AlphaFoldDB" id="A0AAE7UQV5"/>
<dbReference type="EMBL" id="CP049208">
    <property type="protein sequence ID" value="QTG03368.1"/>
    <property type="molecule type" value="Genomic_DNA"/>
</dbReference>
<protein>
    <submittedName>
        <fullName evidence="7">Substrate-binding domain-containing protein</fullName>
    </submittedName>
</protein>
<dbReference type="InterPro" id="IPR028082">
    <property type="entry name" value="Peripla_BP_I"/>
</dbReference>
<dbReference type="RefSeq" id="WP_065700932.1">
    <property type="nucleotide sequence ID" value="NZ_CP049208.1"/>
</dbReference>
<evidence type="ECO:0000256" key="2">
    <source>
        <dbReference type="ARBA" id="ARBA00007639"/>
    </source>
</evidence>
<dbReference type="Proteomes" id="UP000663912">
    <property type="component" value="Plasmid pW2_73_1"/>
</dbReference>
<reference evidence="6 9" key="1">
    <citation type="journal article" date="2020" name="Science">
        <title>Unexpected conservation and global transmission of agrobacterial virulence plasmids.</title>
        <authorList>
            <person name="Weisberg A.J."/>
            <person name="Davis E.W. 2nd"/>
            <person name="Tabima J."/>
            <person name="Belcher M.S."/>
            <person name="Miller M."/>
            <person name="Kuo C.H."/>
            <person name="Loper J.E."/>
            <person name="Grunwald N.J."/>
            <person name="Putnam M.L."/>
            <person name="Chang J.H."/>
        </authorList>
    </citation>
    <scope>NUCLEOTIDE SEQUENCE [LARGE SCALE GENOMIC DNA]</scope>
    <source>
        <strain evidence="6 9">A19/93</strain>
    </source>
</reference>
<dbReference type="GO" id="GO:0030246">
    <property type="term" value="F:carbohydrate binding"/>
    <property type="evidence" value="ECO:0007669"/>
    <property type="project" value="UniProtKB-ARBA"/>
</dbReference>
<name>A0AAE7UQV5_9HYPH</name>
<evidence type="ECO:0000259" key="5">
    <source>
        <dbReference type="Pfam" id="PF13407"/>
    </source>
</evidence>
<sequence>MNFKLSLLSGVFALAAMPGFAQDYPSLDPAKFNPPQLVGKGPYGEEPAGPESVKLKPEELEKVRAGKFKVGISMMTMDIDFSKVLVAGMMEALKEGGVEVVGVTDASWKPEKQISDVENLIQLKPDGIISVPADGVATAAAYETVHRAGIKLVLADTVPNGLTYPDEYQAAVGPDQAGIGQVGIALVASRIPQGGTVGIIEFDIDLWAANERAREARRWLAEHRPDIKIKAAGFQNPNLTAQITTDFLTANPDVNGLWATFDTPALGAISGMRELGLDLPVATQDLGTIISGEIAQGKNVVGVGAQRLTDQGRADANAMMKVLIGEKAPPYIAVPALAVTKENLTEGYKVVWNADAPESVIRFCKQTPGCK</sequence>
<keyword evidence="3 4" id="KW-0732">Signal</keyword>
<dbReference type="Pfam" id="PF13407">
    <property type="entry name" value="Peripla_BP_4"/>
    <property type="match status" value="1"/>
</dbReference>
<accession>A0AAE7UQV5</accession>
<proteinExistence type="inferred from homology"/>
<keyword evidence="7" id="KW-0614">Plasmid</keyword>
<dbReference type="Gene3D" id="3.40.50.2300">
    <property type="match status" value="2"/>
</dbReference>
<dbReference type="InterPro" id="IPR025997">
    <property type="entry name" value="SBP_2_dom"/>
</dbReference>
<dbReference type="PANTHER" id="PTHR46847">
    <property type="entry name" value="D-ALLOSE-BINDING PERIPLASMIC PROTEIN-RELATED"/>
    <property type="match status" value="1"/>
</dbReference>
<feature type="domain" description="Periplasmic binding protein" evidence="5">
    <location>
        <begin position="70"/>
        <end position="327"/>
    </location>
</feature>